<keyword evidence="2 4" id="KW-0548">Nucleotidyltransferase</keyword>
<dbReference type="HAMAP" id="MF_00057">
    <property type="entry name" value="KdsB"/>
    <property type="match status" value="1"/>
</dbReference>
<dbReference type="SUPFAM" id="SSF53448">
    <property type="entry name" value="Nucleotide-diphospho-sugar transferases"/>
    <property type="match status" value="1"/>
</dbReference>
<proteinExistence type="inferred from homology"/>
<evidence type="ECO:0000256" key="3">
    <source>
        <dbReference type="ARBA" id="ARBA00022985"/>
    </source>
</evidence>
<accession>A0A371RH33</accession>
<dbReference type="GO" id="GO:0005829">
    <property type="term" value="C:cytosol"/>
    <property type="evidence" value="ECO:0007669"/>
    <property type="project" value="TreeGrafter"/>
</dbReference>
<dbReference type="EMBL" id="QUQO01000001">
    <property type="protein sequence ID" value="RFB04768.1"/>
    <property type="molecule type" value="Genomic_DNA"/>
</dbReference>
<keyword evidence="3 4" id="KW-0448">Lipopolysaccharide biosynthesis</keyword>
<organism evidence="5 6">
    <name type="scientific">Parvularcula marina</name>
    <dbReference type="NCBI Taxonomy" id="2292771"/>
    <lineage>
        <taxon>Bacteria</taxon>
        <taxon>Pseudomonadati</taxon>
        <taxon>Pseudomonadota</taxon>
        <taxon>Alphaproteobacteria</taxon>
        <taxon>Parvularculales</taxon>
        <taxon>Parvularculaceae</taxon>
        <taxon>Parvularcula</taxon>
    </lineage>
</organism>
<dbReference type="EC" id="2.7.7.38" evidence="4"/>
<dbReference type="NCBIfam" id="NF003952">
    <property type="entry name" value="PRK05450.1-5"/>
    <property type="match status" value="1"/>
</dbReference>
<dbReference type="InterPro" id="IPR029044">
    <property type="entry name" value="Nucleotide-diphossugar_trans"/>
</dbReference>
<reference evidence="5 6" key="1">
    <citation type="submission" date="2018-08" db="EMBL/GenBank/DDBJ databases">
        <title>Parvularcula sp. SM1705, isolated from surface water of the South Sea China.</title>
        <authorList>
            <person name="Sun L."/>
        </authorList>
    </citation>
    <scope>NUCLEOTIDE SEQUENCE [LARGE SCALE GENOMIC DNA]</scope>
    <source>
        <strain evidence="5 6">SM1705</strain>
    </source>
</reference>
<dbReference type="PANTHER" id="PTHR42866">
    <property type="entry name" value="3-DEOXY-MANNO-OCTULOSONATE CYTIDYLYLTRANSFERASE"/>
    <property type="match status" value="1"/>
</dbReference>
<dbReference type="NCBIfam" id="TIGR00466">
    <property type="entry name" value="kdsB"/>
    <property type="match status" value="1"/>
</dbReference>
<dbReference type="PANTHER" id="PTHR42866:SF2">
    <property type="entry name" value="3-DEOXY-MANNO-OCTULOSONATE CYTIDYLYLTRANSFERASE, MITOCHONDRIAL"/>
    <property type="match status" value="1"/>
</dbReference>
<comment type="subcellular location">
    <subcellularLocation>
        <location evidence="4">Cytoplasm</location>
    </subcellularLocation>
</comment>
<dbReference type="OrthoDB" id="9815559at2"/>
<dbReference type="Proteomes" id="UP000264589">
    <property type="component" value="Unassembled WGS sequence"/>
</dbReference>
<comment type="function">
    <text evidence="4">Activates KDO (a required 8-carbon sugar) for incorporation into bacterial lipopolysaccharide in Gram-negative bacteria.</text>
</comment>
<name>A0A371RH33_9PROT</name>
<dbReference type="InParanoid" id="A0A371RH33"/>
<comment type="catalytic activity">
    <reaction evidence="4">
        <text>3-deoxy-alpha-D-manno-oct-2-ulosonate + CTP = CMP-3-deoxy-beta-D-manno-octulosonate + diphosphate</text>
        <dbReference type="Rhea" id="RHEA:23448"/>
        <dbReference type="ChEBI" id="CHEBI:33019"/>
        <dbReference type="ChEBI" id="CHEBI:37563"/>
        <dbReference type="ChEBI" id="CHEBI:85986"/>
        <dbReference type="ChEBI" id="CHEBI:85987"/>
        <dbReference type="EC" id="2.7.7.38"/>
    </reaction>
</comment>
<dbReference type="GO" id="GO:0009103">
    <property type="term" value="P:lipopolysaccharide biosynthetic process"/>
    <property type="evidence" value="ECO:0007669"/>
    <property type="project" value="UniProtKB-UniRule"/>
</dbReference>
<comment type="caution">
    <text evidence="5">The sequence shown here is derived from an EMBL/GenBank/DDBJ whole genome shotgun (WGS) entry which is preliminary data.</text>
</comment>
<dbReference type="InterPro" id="IPR003329">
    <property type="entry name" value="Cytidylyl_trans"/>
</dbReference>
<comment type="similarity">
    <text evidence="4">Belongs to the KdsB family.</text>
</comment>
<evidence type="ECO:0000256" key="4">
    <source>
        <dbReference type="HAMAP-Rule" id="MF_00057"/>
    </source>
</evidence>
<dbReference type="CDD" id="cd02517">
    <property type="entry name" value="CMP-KDO-Synthetase"/>
    <property type="match status" value="1"/>
</dbReference>
<dbReference type="FunCoup" id="A0A371RH33">
    <property type="interactions" value="424"/>
</dbReference>
<evidence type="ECO:0000256" key="2">
    <source>
        <dbReference type="ARBA" id="ARBA00022695"/>
    </source>
</evidence>
<dbReference type="GO" id="GO:0008690">
    <property type="term" value="F:3-deoxy-manno-octulosonate cytidylyltransferase activity"/>
    <property type="evidence" value="ECO:0007669"/>
    <property type="project" value="UniProtKB-UniRule"/>
</dbReference>
<evidence type="ECO:0000313" key="6">
    <source>
        <dbReference type="Proteomes" id="UP000264589"/>
    </source>
</evidence>
<keyword evidence="1 4" id="KW-0808">Transferase</keyword>
<comment type="pathway">
    <text evidence="4">Nucleotide-sugar biosynthesis; CMP-3-deoxy-D-manno-octulosonate biosynthesis; CMP-3-deoxy-D-manno-octulosonate from 3-deoxy-D-manno-octulosonate and CTP: step 1/1.</text>
</comment>
<dbReference type="AlphaFoldDB" id="A0A371RH33"/>
<keyword evidence="6" id="KW-1185">Reference proteome</keyword>
<dbReference type="Pfam" id="PF02348">
    <property type="entry name" value="CTP_transf_3"/>
    <property type="match status" value="1"/>
</dbReference>
<gene>
    <name evidence="4 5" type="primary">kdsB</name>
    <name evidence="5" type="ORF">DX908_05415</name>
</gene>
<dbReference type="InterPro" id="IPR004528">
    <property type="entry name" value="KdsB"/>
</dbReference>
<dbReference type="UniPathway" id="UPA00358">
    <property type="reaction ID" value="UER00476"/>
</dbReference>
<evidence type="ECO:0000256" key="1">
    <source>
        <dbReference type="ARBA" id="ARBA00022679"/>
    </source>
</evidence>
<dbReference type="GO" id="GO:0033468">
    <property type="term" value="P:CMP-keto-3-deoxy-D-manno-octulosonic acid biosynthetic process"/>
    <property type="evidence" value="ECO:0007669"/>
    <property type="project" value="UniProtKB-UniRule"/>
</dbReference>
<dbReference type="RefSeq" id="WP_116391401.1">
    <property type="nucleotide sequence ID" value="NZ_QUQO01000001.1"/>
</dbReference>
<dbReference type="Gene3D" id="3.90.550.10">
    <property type="entry name" value="Spore Coat Polysaccharide Biosynthesis Protein SpsA, Chain A"/>
    <property type="match status" value="1"/>
</dbReference>
<keyword evidence="4" id="KW-0963">Cytoplasm</keyword>
<evidence type="ECO:0000313" key="5">
    <source>
        <dbReference type="EMBL" id="RFB04768.1"/>
    </source>
</evidence>
<protein>
    <recommendedName>
        <fullName evidence="4">3-deoxy-manno-octulosonate cytidylyltransferase</fullName>
        <ecNumber evidence="4">2.7.7.38</ecNumber>
    </recommendedName>
    <alternativeName>
        <fullName evidence="4">CMP-2-keto-3-deoxyoctulosonic acid synthase</fullName>
        <shortName evidence="4">CKS</shortName>
        <shortName evidence="4">CMP-KDO synthase</shortName>
    </alternativeName>
</protein>
<dbReference type="NCBIfam" id="NF003950">
    <property type="entry name" value="PRK05450.1-3"/>
    <property type="match status" value="1"/>
</dbReference>
<sequence length="249" mass="26739">MTRALIVIPARYASSRLPGKPLLAETGKPLIQHTVEQAMKVNGVEVVVATDDERIIEAVNAFGGNAVMTDPAHQSGTDRVAEAARGHDAEIIVNVQGDEPEIDPEVISLLIETHAAAQTSTRPAFTSTLVCPFPEDTDPAGPNAVKAVLSAPDDSGVRSALYFSRSLIPYPRSGEARPFLHLGLYAFTKESLQAFPTLSRTPLEQTESLEQLRILEHGHRIACGVVREAAPGIDTPEDYAGFVKRQAAL</sequence>